<protein>
    <recommendedName>
        <fullName evidence="2">Bleomycin resistance protein</fullName>
    </recommendedName>
</protein>
<evidence type="ECO:0000259" key="4">
    <source>
        <dbReference type="PROSITE" id="PS51819"/>
    </source>
</evidence>
<gene>
    <name evidence="5" type="ORF">KHA93_06835</name>
</gene>
<dbReference type="InterPro" id="IPR029068">
    <property type="entry name" value="Glyas_Bleomycin-R_OHBP_Dase"/>
</dbReference>
<dbReference type="Gene3D" id="3.10.180.10">
    <property type="entry name" value="2,3-Dihydroxybiphenyl 1,2-Dioxygenase, domain 1"/>
    <property type="match status" value="1"/>
</dbReference>
<dbReference type="AlphaFoldDB" id="A0A942TJS1"/>
<evidence type="ECO:0000313" key="5">
    <source>
        <dbReference type="EMBL" id="MBS4199365.1"/>
    </source>
</evidence>
<accession>A0A942TJS1</accession>
<keyword evidence="3" id="KW-0046">Antibiotic resistance</keyword>
<sequence length="122" mass="14456">MNTYHPTPIFRIFDEKKAMEFYVEFLEFKVDWTHRFDENTPLYIQISSGQCILHLSEHHGDAAPGSSVRIKVDNIKSLHEKLISKNYKYARPGIEEKPWDTLEITVGDPFYNRITFYEDKID</sequence>
<evidence type="ECO:0000256" key="3">
    <source>
        <dbReference type="ARBA" id="ARBA00023251"/>
    </source>
</evidence>
<organism evidence="5 6">
    <name type="scientific">Lederbergia citrisecunda</name>
    <dbReference type="NCBI Taxonomy" id="2833583"/>
    <lineage>
        <taxon>Bacteria</taxon>
        <taxon>Bacillati</taxon>
        <taxon>Bacillota</taxon>
        <taxon>Bacilli</taxon>
        <taxon>Bacillales</taxon>
        <taxon>Bacillaceae</taxon>
        <taxon>Lederbergia</taxon>
    </lineage>
</organism>
<evidence type="ECO:0000313" key="6">
    <source>
        <dbReference type="Proteomes" id="UP000682713"/>
    </source>
</evidence>
<dbReference type="RefSeq" id="WP_213110050.1">
    <property type="nucleotide sequence ID" value="NZ_JAGYPJ010000001.1"/>
</dbReference>
<dbReference type="InterPro" id="IPR037523">
    <property type="entry name" value="VOC_core"/>
</dbReference>
<dbReference type="CDD" id="cd08349">
    <property type="entry name" value="BLMA_like"/>
    <property type="match status" value="1"/>
</dbReference>
<name>A0A942TJS1_9BACI</name>
<dbReference type="PROSITE" id="PS51819">
    <property type="entry name" value="VOC"/>
    <property type="match status" value="1"/>
</dbReference>
<reference evidence="5 6" key="1">
    <citation type="submission" date="2021-05" db="EMBL/GenBank/DDBJ databases">
        <title>Novel Bacillus species.</title>
        <authorList>
            <person name="Liu G."/>
        </authorList>
    </citation>
    <scope>NUCLEOTIDE SEQUENCE [LARGE SCALE GENOMIC DNA]</scope>
    <source>
        <strain evidence="5 6">FJAT-49732</strain>
    </source>
</reference>
<dbReference type="SUPFAM" id="SSF54593">
    <property type="entry name" value="Glyoxalase/Bleomycin resistance protein/Dihydroxybiphenyl dioxygenase"/>
    <property type="match status" value="1"/>
</dbReference>
<dbReference type="Proteomes" id="UP000682713">
    <property type="component" value="Unassembled WGS sequence"/>
</dbReference>
<evidence type="ECO:0000256" key="2">
    <source>
        <dbReference type="ARBA" id="ARBA00021572"/>
    </source>
</evidence>
<dbReference type="Pfam" id="PF19581">
    <property type="entry name" value="Glyoxalase_7"/>
    <property type="match status" value="1"/>
</dbReference>
<evidence type="ECO:0000256" key="1">
    <source>
        <dbReference type="ARBA" id="ARBA00011051"/>
    </source>
</evidence>
<dbReference type="GO" id="GO:0046677">
    <property type="term" value="P:response to antibiotic"/>
    <property type="evidence" value="ECO:0007669"/>
    <property type="project" value="UniProtKB-KW"/>
</dbReference>
<comment type="caution">
    <text evidence="5">The sequence shown here is derived from an EMBL/GenBank/DDBJ whole genome shotgun (WGS) entry which is preliminary data.</text>
</comment>
<proteinExistence type="inferred from homology"/>
<comment type="similarity">
    <text evidence="1">Belongs to the bleomycin resistance protein family.</text>
</comment>
<dbReference type="InterPro" id="IPR000335">
    <property type="entry name" value="Bleomycin-R"/>
</dbReference>
<keyword evidence="6" id="KW-1185">Reference proteome</keyword>
<dbReference type="EMBL" id="JAGYPJ010000001">
    <property type="protein sequence ID" value="MBS4199365.1"/>
    <property type="molecule type" value="Genomic_DNA"/>
</dbReference>
<feature type="domain" description="VOC" evidence="4">
    <location>
        <begin position="3"/>
        <end position="119"/>
    </location>
</feature>